<dbReference type="GO" id="GO:0046983">
    <property type="term" value="F:protein dimerization activity"/>
    <property type="evidence" value="ECO:0007669"/>
    <property type="project" value="InterPro"/>
</dbReference>
<proteinExistence type="inferred from homology"/>
<evidence type="ECO:0000313" key="6">
    <source>
        <dbReference type="EMBL" id="URD88046.1"/>
    </source>
</evidence>
<keyword evidence="2" id="KW-0805">Transcription regulation</keyword>
<sequence>MRLMESVSRSSGEEDEMGRAQRSSRRVELTVNVDGKSGEQKPGTPTTPRSKHSATEQRRRCKINDRFQILSDLIPHSDQKRDKASFLLEVIEYIKFLQEKVQKYESFPGWNQENEKLMPWSSNQGPRDGIADPPNLTKNGPQSGLFFPGKFVDNSIPRAPTSLSNAQNLAEADMGPGTVLVPMQSNYYAAVGRGSGFMQPQERVISDSDNLASQTQSEWQSSSCMADCTVSNDMSNEQEELTIDEGTISISSVYTQGLLTAVSQAVASAGVDMSQASISVQINLGRRASRRTTATNMSSAKDRFDHSPINQVIGDSGGPESNIEGSEQAPKRQKVDTS</sequence>
<dbReference type="Pfam" id="PF00010">
    <property type="entry name" value="HLH"/>
    <property type="match status" value="1"/>
</dbReference>
<evidence type="ECO:0000313" key="7">
    <source>
        <dbReference type="Proteomes" id="UP001055439"/>
    </source>
</evidence>
<dbReference type="InterPro" id="IPR036638">
    <property type="entry name" value="HLH_DNA-bd_sf"/>
</dbReference>
<dbReference type="EMBL" id="CP097504">
    <property type="protein sequence ID" value="URD88046.1"/>
    <property type="molecule type" value="Genomic_DNA"/>
</dbReference>
<dbReference type="InterPro" id="IPR011598">
    <property type="entry name" value="bHLH_dom"/>
</dbReference>
<dbReference type="Proteomes" id="UP001055439">
    <property type="component" value="Chromosome 2"/>
</dbReference>
<accession>A0A9E7F3R3</accession>
<organism evidence="6 7">
    <name type="scientific">Musa troglodytarum</name>
    <name type="common">fe'i banana</name>
    <dbReference type="NCBI Taxonomy" id="320322"/>
    <lineage>
        <taxon>Eukaryota</taxon>
        <taxon>Viridiplantae</taxon>
        <taxon>Streptophyta</taxon>
        <taxon>Embryophyta</taxon>
        <taxon>Tracheophyta</taxon>
        <taxon>Spermatophyta</taxon>
        <taxon>Magnoliopsida</taxon>
        <taxon>Liliopsida</taxon>
        <taxon>Zingiberales</taxon>
        <taxon>Musaceae</taxon>
        <taxon>Musa</taxon>
    </lineage>
</organism>
<evidence type="ECO:0000256" key="1">
    <source>
        <dbReference type="ARBA" id="ARBA00005510"/>
    </source>
</evidence>
<evidence type="ECO:0000256" key="4">
    <source>
        <dbReference type="SAM" id="MobiDB-lite"/>
    </source>
</evidence>
<dbReference type="Gene3D" id="4.10.280.10">
    <property type="entry name" value="Helix-loop-helix DNA-binding domain"/>
    <property type="match status" value="1"/>
</dbReference>
<evidence type="ECO:0000256" key="2">
    <source>
        <dbReference type="ARBA" id="ARBA00023015"/>
    </source>
</evidence>
<keyword evidence="3" id="KW-0804">Transcription</keyword>
<comment type="similarity">
    <text evidence="1">Belongs to the bHLH protein family.</text>
</comment>
<name>A0A9E7F3R3_9LILI</name>
<feature type="compositionally biased region" description="Basic and acidic residues" evidence="4">
    <location>
        <begin position="329"/>
        <end position="338"/>
    </location>
</feature>
<dbReference type="SUPFAM" id="SSF47459">
    <property type="entry name" value="HLH, helix-loop-helix DNA-binding domain"/>
    <property type="match status" value="1"/>
</dbReference>
<evidence type="ECO:0000256" key="3">
    <source>
        <dbReference type="ARBA" id="ARBA00023163"/>
    </source>
</evidence>
<dbReference type="SMART" id="SM00353">
    <property type="entry name" value="HLH"/>
    <property type="match status" value="1"/>
</dbReference>
<dbReference type="GO" id="GO:0006351">
    <property type="term" value="P:DNA-templated transcription"/>
    <property type="evidence" value="ECO:0007669"/>
    <property type="project" value="InterPro"/>
</dbReference>
<dbReference type="PANTHER" id="PTHR46412">
    <property type="entry name" value="BES1-INTERACTING MYC-LIKE PROTEIN"/>
    <property type="match status" value="1"/>
</dbReference>
<dbReference type="PROSITE" id="PS50888">
    <property type="entry name" value="BHLH"/>
    <property type="match status" value="1"/>
</dbReference>
<feature type="region of interest" description="Disordered" evidence="4">
    <location>
        <begin position="288"/>
        <end position="338"/>
    </location>
</feature>
<reference evidence="6" key="1">
    <citation type="submission" date="2022-05" db="EMBL/GenBank/DDBJ databases">
        <title>The Musa troglodytarum L. genome provides insights into the mechanism of non-climacteric behaviour and enrichment of carotenoids.</title>
        <authorList>
            <person name="Wang J."/>
        </authorList>
    </citation>
    <scope>NUCLEOTIDE SEQUENCE</scope>
    <source>
        <tissue evidence="6">Leaf</tissue>
    </source>
</reference>
<evidence type="ECO:0000259" key="5">
    <source>
        <dbReference type="PROSITE" id="PS50888"/>
    </source>
</evidence>
<gene>
    <name evidence="6" type="ORF">MUK42_27003</name>
</gene>
<dbReference type="PANTHER" id="PTHR46412:SF19">
    <property type="entry name" value="BHLH DOMAIN-CONTAINING PROTEIN"/>
    <property type="match status" value="1"/>
</dbReference>
<protein>
    <recommendedName>
        <fullName evidence="5">BHLH domain-containing protein</fullName>
    </recommendedName>
</protein>
<keyword evidence="7" id="KW-1185">Reference proteome</keyword>
<dbReference type="CDD" id="cd11453">
    <property type="entry name" value="bHLH_AtBIM_like"/>
    <property type="match status" value="1"/>
</dbReference>
<dbReference type="InterPro" id="IPR044295">
    <property type="entry name" value="BIM1/2/3"/>
</dbReference>
<feature type="region of interest" description="Disordered" evidence="4">
    <location>
        <begin position="1"/>
        <end position="60"/>
    </location>
</feature>
<dbReference type="GO" id="GO:0003700">
    <property type="term" value="F:DNA-binding transcription factor activity"/>
    <property type="evidence" value="ECO:0007669"/>
    <property type="project" value="InterPro"/>
</dbReference>
<dbReference type="AlphaFoldDB" id="A0A9E7F3R3"/>
<feature type="domain" description="BHLH" evidence="5">
    <location>
        <begin position="47"/>
        <end position="97"/>
    </location>
</feature>